<dbReference type="AlphaFoldDB" id="A0AAU7QHE3"/>
<sequence>MHVVAVIVVLLTVLLLGRSIEQKMFRGDAQRQDRFRRRLQAWSGWAAAIAAVLAVIAVVCMRALSATP</sequence>
<organism evidence="2">
    <name type="scientific">Rhodanobacter sp. IGA1.0</name>
    <dbReference type="NCBI Taxonomy" id="3158582"/>
    <lineage>
        <taxon>Bacteria</taxon>
        <taxon>Pseudomonadati</taxon>
        <taxon>Pseudomonadota</taxon>
        <taxon>Gammaproteobacteria</taxon>
        <taxon>Lysobacterales</taxon>
        <taxon>Rhodanobacteraceae</taxon>
        <taxon>Rhodanobacter</taxon>
    </lineage>
</organism>
<evidence type="ECO:0000256" key="1">
    <source>
        <dbReference type="SAM" id="Phobius"/>
    </source>
</evidence>
<gene>
    <name evidence="2" type="ORF">ABNK63_10330</name>
</gene>
<evidence type="ECO:0000313" key="2">
    <source>
        <dbReference type="EMBL" id="XBS88800.1"/>
    </source>
</evidence>
<keyword evidence="1" id="KW-0472">Membrane</keyword>
<reference evidence="2" key="1">
    <citation type="submission" date="2024-06" db="EMBL/GenBank/DDBJ databases">
        <authorList>
            <person name="Sun Y."/>
        </authorList>
    </citation>
    <scope>NUCLEOTIDE SEQUENCE</scope>
    <source>
        <strain evidence="2">IGA1.0</strain>
    </source>
</reference>
<feature type="transmembrane region" description="Helical" evidence="1">
    <location>
        <begin position="43"/>
        <end position="64"/>
    </location>
</feature>
<evidence type="ECO:0008006" key="3">
    <source>
        <dbReference type="Google" id="ProtNLM"/>
    </source>
</evidence>
<keyword evidence="1" id="KW-0812">Transmembrane</keyword>
<protein>
    <recommendedName>
        <fullName evidence="3">HIG1 domain-containing protein</fullName>
    </recommendedName>
</protein>
<dbReference type="EMBL" id="CP157948">
    <property type="protein sequence ID" value="XBS88800.1"/>
    <property type="molecule type" value="Genomic_DNA"/>
</dbReference>
<dbReference type="RefSeq" id="WP_007805938.1">
    <property type="nucleotide sequence ID" value="NZ_CP157948.1"/>
</dbReference>
<proteinExistence type="predicted"/>
<keyword evidence="1" id="KW-1133">Transmembrane helix</keyword>
<accession>A0AAU7QHE3</accession>
<name>A0AAU7QHE3_9GAMM</name>